<keyword evidence="1" id="KW-0472">Membrane</keyword>
<dbReference type="WBParaSite" id="sdigi.contig399.g8044.t1">
    <property type="protein sequence ID" value="sdigi.contig399.g8044.t1"/>
    <property type="gene ID" value="sdigi.contig399.g8044"/>
</dbReference>
<feature type="transmembrane region" description="Helical" evidence="1">
    <location>
        <begin position="6"/>
        <end position="26"/>
    </location>
</feature>
<name>A0A915PZK0_9BILA</name>
<protein>
    <submittedName>
        <fullName evidence="3">Uncharacterized protein</fullName>
    </submittedName>
</protein>
<dbReference type="Proteomes" id="UP000887581">
    <property type="component" value="Unplaced"/>
</dbReference>
<sequence>MLILLIFPAVTNFCSLAILLITIVHVRQLKSVTEAITSSTHWLARTANRVGLGVSAHKALVEYAKRKNLMKLILHNEIKEKLPQNAAEQLRHPTSSLPR</sequence>
<accession>A0A915PZK0</accession>
<dbReference type="AlphaFoldDB" id="A0A915PZK0"/>
<reference evidence="3" key="1">
    <citation type="submission" date="2022-11" db="UniProtKB">
        <authorList>
            <consortium name="WormBaseParasite"/>
        </authorList>
    </citation>
    <scope>IDENTIFICATION</scope>
</reference>
<evidence type="ECO:0000313" key="2">
    <source>
        <dbReference type="Proteomes" id="UP000887581"/>
    </source>
</evidence>
<evidence type="ECO:0000256" key="1">
    <source>
        <dbReference type="SAM" id="Phobius"/>
    </source>
</evidence>
<proteinExistence type="predicted"/>
<keyword evidence="1" id="KW-1133">Transmembrane helix</keyword>
<organism evidence="2 3">
    <name type="scientific">Setaria digitata</name>
    <dbReference type="NCBI Taxonomy" id="48799"/>
    <lineage>
        <taxon>Eukaryota</taxon>
        <taxon>Metazoa</taxon>
        <taxon>Ecdysozoa</taxon>
        <taxon>Nematoda</taxon>
        <taxon>Chromadorea</taxon>
        <taxon>Rhabditida</taxon>
        <taxon>Spirurina</taxon>
        <taxon>Spiruromorpha</taxon>
        <taxon>Filarioidea</taxon>
        <taxon>Setariidae</taxon>
        <taxon>Setaria</taxon>
    </lineage>
</organism>
<evidence type="ECO:0000313" key="3">
    <source>
        <dbReference type="WBParaSite" id="sdigi.contig399.g8044.t1"/>
    </source>
</evidence>
<keyword evidence="1" id="KW-0812">Transmembrane</keyword>
<keyword evidence="2" id="KW-1185">Reference proteome</keyword>